<organism evidence="1 2">
    <name type="scientific">Psychrobacter pocilloporae</name>
    <dbReference type="NCBI Taxonomy" id="1775882"/>
    <lineage>
        <taxon>Bacteria</taxon>
        <taxon>Pseudomonadati</taxon>
        <taxon>Pseudomonadota</taxon>
        <taxon>Gammaproteobacteria</taxon>
        <taxon>Moraxellales</taxon>
        <taxon>Moraxellaceae</taxon>
        <taxon>Psychrobacter</taxon>
    </lineage>
</organism>
<comment type="caution">
    <text evidence="1">The sequence shown here is derived from an EMBL/GenBank/DDBJ whole genome shotgun (WGS) entry which is preliminary data.</text>
</comment>
<gene>
    <name evidence="1" type="primary">csx16</name>
    <name evidence="1" type="ORF">CUR83_08495</name>
</gene>
<evidence type="ECO:0000313" key="2">
    <source>
        <dbReference type="Proteomes" id="UP001243298"/>
    </source>
</evidence>
<dbReference type="Pfam" id="PF09652">
    <property type="entry name" value="Cas_VVA1548"/>
    <property type="match status" value="1"/>
</dbReference>
<proteinExistence type="predicted"/>
<sequence>MTVYLVSRHQGAVEWMNHMGHQYNVHLTHLGSEERLSVGDTVVGSLPINLVADLGERGISYVHLSLCIPEHLRGIELSADQLSQLDAKLEPYSVKRLPIQKI</sequence>
<dbReference type="EMBL" id="PGFT01000001">
    <property type="protein sequence ID" value="MDH4905091.1"/>
    <property type="molecule type" value="Genomic_DNA"/>
</dbReference>
<name>A0ABT6ITE0_9GAMM</name>
<evidence type="ECO:0000313" key="1">
    <source>
        <dbReference type="EMBL" id="MDH4905091.1"/>
    </source>
</evidence>
<dbReference type="RefSeq" id="WP_284719457.1">
    <property type="nucleotide sequence ID" value="NZ_PGFT01000001.1"/>
</dbReference>
<dbReference type="Proteomes" id="UP001243298">
    <property type="component" value="Unassembled WGS sequence"/>
</dbReference>
<dbReference type="InterPro" id="IPR013443">
    <property type="entry name" value="CRISPR-assoc_prot_Csx16"/>
</dbReference>
<reference evidence="1 2" key="1">
    <citation type="submission" date="2017-11" db="EMBL/GenBank/DDBJ databases">
        <title>Whole genome sequencing of Psychrobacter pocilloporae S6-60T(=JCM 31058T=LMG 29157T).</title>
        <authorList>
            <person name="Das S.K."/>
        </authorList>
    </citation>
    <scope>NUCLEOTIDE SEQUENCE [LARGE SCALE GENOMIC DNA]</scope>
    <source>
        <strain evidence="1 2">S6-60</strain>
    </source>
</reference>
<accession>A0ABT6ITE0</accession>
<protein>
    <submittedName>
        <fullName evidence="1">CRISPR-associated protein Csx16</fullName>
    </submittedName>
</protein>
<dbReference type="NCBIfam" id="TIGR02620">
    <property type="entry name" value="cas_VVA1548"/>
    <property type="match status" value="1"/>
</dbReference>
<keyword evidence="2" id="KW-1185">Reference proteome</keyword>